<keyword evidence="2" id="KW-0732">Signal</keyword>
<dbReference type="PANTHER" id="PTHR23150:SF19">
    <property type="entry name" value="FORMYLGLYCINE-GENERATING ENZYME"/>
    <property type="match status" value="1"/>
</dbReference>
<dbReference type="InterPro" id="IPR042095">
    <property type="entry name" value="SUMF_sf"/>
</dbReference>
<dbReference type="Gene3D" id="3.90.1580.10">
    <property type="entry name" value="paralog of FGE (formylglycine-generating enzyme)"/>
    <property type="match status" value="1"/>
</dbReference>
<dbReference type="GO" id="GO:0120147">
    <property type="term" value="F:formylglycine-generating oxidase activity"/>
    <property type="evidence" value="ECO:0007669"/>
    <property type="project" value="TreeGrafter"/>
</dbReference>
<feature type="region of interest" description="Disordered" evidence="1">
    <location>
        <begin position="140"/>
        <end position="160"/>
    </location>
</feature>
<sequence>MLKTRFIVGLCCTFPFLTAQGAISFPDEVIVNGGNFYVGPIFGPGDYAAHPNTAIASFAMMKTEVTYQQYHALQEWAEERGYQHSGGCNGATFEDCLPPEQDDGRHPVTNVSWWDAVIFANALSERQRLQPYYLTADGETLKRAPEDDNDKAIRGNPQSSGYRLPTLAEWQMAARGGKKGLANATYGYRYAGSDQPENVAHFPANTQSFGTLPVASKQPNLLGLYDMSGNVSEWLSESYAVEGGKTMYYFCGGSYLERTNSLASCDLHTPGFFMSDIGFRLVRTLDDK</sequence>
<dbReference type="SUPFAM" id="SSF56436">
    <property type="entry name" value="C-type lectin-like"/>
    <property type="match status" value="1"/>
</dbReference>
<dbReference type="RefSeq" id="WP_136168830.1">
    <property type="nucleotide sequence ID" value="NZ_KZ819115.1"/>
</dbReference>
<organism evidence="4 5">
    <name type="scientific">Brenneria corticis</name>
    <dbReference type="NCBI Taxonomy" id="2173106"/>
    <lineage>
        <taxon>Bacteria</taxon>
        <taxon>Pseudomonadati</taxon>
        <taxon>Pseudomonadota</taxon>
        <taxon>Gammaproteobacteria</taxon>
        <taxon>Enterobacterales</taxon>
        <taxon>Pectobacteriaceae</taxon>
        <taxon>Brenneria</taxon>
    </lineage>
</organism>
<keyword evidence="4" id="KW-0946">Virion</keyword>
<dbReference type="EMBL" id="QDKH01000053">
    <property type="protein sequence ID" value="PWC09430.1"/>
    <property type="molecule type" value="Genomic_DNA"/>
</dbReference>
<feature type="domain" description="Sulfatase-modifying factor enzyme-like" evidence="3">
    <location>
        <begin position="26"/>
        <end position="283"/>
    </location>
</feature>
<proteinExistence type="predicted"/>
<comment type="caution">
    <text evidence="4">The sequence shown here is derived from an EMBL/GenBank/DDBJ whole genome shotgun (WGS) entry which is preliminary data.</text>
</comment>
<name>A0A2U1TJ30_9GAMM</name>
<dbReference type="Pfam" id="PF03781">
    <property type="entry name" value="FGE-sulfatase"/>
    <property type="match status" value="1"/>
</dbReference>
<feature type="compositionally biased region" description="Basic and acidic residues" evidence="1">
    <location>
        <begin position="140"/>
        <end position="153"/>
    </location>
</feature>
<evidence type="ECO:0000313" key="4">
    <source>
        <dbReference type="EMBL" id="PWC09430.1"/>
    </source>
</evidence>
<reference evidence="4 5" key="1">
    <citation type="submission" date="2018-04" db="EMBL/GenBank/DDBJ databases">
        <title>Brenneria corticis sp.nov.</title>
        <authorList>
            <person name="Li Y."/>
        </authorList>
    </citation>
    <scope>NUCLEOTIDE SEQUENCE [LARGE SCALE GENOMIC DNA]</scope>
    <source>
        <strain evidence="4 5">CFCC 11842</strain>
    </source>
</reference>
<dbReference type="PANTHER" id="PTHR23150">
    <property type="entry name" value="SULFATASE MODIFYING FACTOR 1, 2"/>
    <property type="match status" value="1"/>
</dbReference>
<protein>
    <submittedName>
        <fullName evidence="4">Spore coat protein CotH</fullName>
    </submittedName>
</protein>
<dbReference type="InterPro" id="IPR051043">
    <property type="entry name" value="Sulfatase_Mod_Factor_Kinase"/>
</dbReference>
<feature type="signal peptide" evidence="2">
    <location>
        <begin position="1"/>
        <end position="21"/>
    </location>
</feature>
<evidence type="ECO:0000259" key="3">
    <source>
        <dbReference type="Pfam" id="PF03781"/>
    </source>
</evidence>
<keyword evidence="4" id="KW-0167">Capsid protein</keyword>
<evidence type="ECO:0000313" key="5">
    <source>
        <dbReference type="Proteomes" id="UP000296159"/>
    </source>
</evidence>
<keyword evidence="5" id="KW-1185">Reference proteome</keyword>
<gene>
    <name evidence="4" type="ORF">DDT56_23900</name>
</gene>
<evidence type="ECO:0000256" key="2">
    <source>
        <dbReference type="SAM" id="SignalP"/>
    </source>
</evidence>
<dbReference type="InterPro" id="IPR005532">
    <property type="entry name" value="SUMF_dom"/>
</dbReference>
<dbReference type="InterPro" id="IPR016187">
    <property type="entry name" value="CTDL_fold"/>
</dbReference>
<evidence type="ECO:0000256" key="1">
    <source>
        <dbReference type="SAM" id="MobiDB-lite"/>
    </source>
</evidence>
<accession>A0A2U1TJ30</accession>
<dbReference type="AlphaFoldDB" id="A0A2U1TJ30"/>
<dbReference type="Proteomes" id="UP000296159">
    <property type="component" value="Unassembled WGS sequence"/>
</dbReference>
<feature type="chain" id="PRO_5015501699" evidence="2">
    <location>
        <begin position="22"/>
        <end position="288"/>
    </location>
</feature>